<evidence type="ECO:0000313" key="9">
    <source>
        <dbReference type="EMBL" id="VUG19228.1"/>
    </source>
</evidence>
<evidence type="ECO:0000313" key="8">
    <source>
        <dbReference type="EMBL" id="QOU21311.1"/>
    </source>
</evidence>
<evidence type="ECO:0000313" key="10">
    <source>
        <dbReference type="Proteomes" id="UP000478008"/>
    </source>
</evidence>
<dbReference type="GO" id="GO:0071013">
    <property type="term" value="C:catalytic step 2 spliceosome"/>
    <property type="evidence" value="ECO:0007669"/>
    <property type="project" value="TreeGrafter"/>
</dbReference>
<dbReference type="PANTHER" id="PTHR23205:SF0">
    <property type="entry name" value="SPLICING FACTOR 3A SUBUNIT 2"/>
    <property type="match status" value="1"/>
</dbReference>
<gene>
    <name evidence="9" type="primary">sap62</name>
    <name evidence="8" type="ORF">BRETT_001033</name>
    <name evidence="9" type="ORF">DEBR0S4_13542G</name>
    <name evidence="7" type="ORF">HII12_001260</name>
</gene>
<evidence type="ECO:0000313" key="11">
    <source>
        <dbReference type="Proteomes" id="UP000568158"/>
    </source>
</evidence>
<dbReference type="SMART" id="SM01050">
    <property type="entry name" value="CactinC_cactus"/>
    <property type="match status" value="1"/>
</dbReference>
<dbReference type="InterPro" id="IPR031781">
    <property type="entry name" value="SF3A2_dom"/>
</dbReference>
<dbReference type="Proteomes" id="UP000568158">
    <property type="component" value="Unassembled WGS sequence"/>
</dbReference>
<accession>A0A7D9H2Q4</accession>
<keyword evidence="1" id="KW-0479">Metal-binding</keyword>
<dbReference type="GO" id="GO:0000245">
    <property type="term" value="P:spliceosomal complex assembly"/>
    <property type="evidence" value="ECO:0007669"/>
    <property type="project" value="TreeGrafter"/>
</dbReference>
<keyword evidence="3" id="KW-0862">Zinc</keyword>
<organism evidence="9 10">
    <name type="scientific">Dekkera bruxellensis</name>
    <name type="common">Brettanomyces custersii</name>
    <dbReference type="NCBI Taxonomy" id="5007"/>
    <lineage>
        <taxon>Eukaryota</taxon>
        <taxon>Fungi</taxon>
        <taxon>Dikarya</taxon>
        <taxon>Ascomycota</taxon>
        <taxon>Saccharomycotina</taxon>
        <taxon>Pichiomycetes</taxon>
        <taxon>Pichiales</taxon>
        <taxon>Pichiaceae</taxon>
        <taxon>Brettanomyces</taxon>
    </lineage>
</organism>
<reference evidence="8" key="4">
    <citation type="journal article" name="BMC Genomics">
        <title>New genome assemblies reveal patterns of domestication and adaptation across Brettanomyces (Dekkera) species.</title>
        <authorList>
            <person name="Roach M.J."/>
            <person name="Borneman A.R."/>
        </authorList>
    </citation>
    <scope>NUCLEOTIDE SEQUENCE</scope>
    <source>
        <strain evidence="8">UCD 2041</strain>
    </source>
</reference>
<protein>
    <submittedName>
        <fullName evidence="9">DEBR0S4_13542g1_1</fullName>
    </submittedName>
</protein>
<dbReference type="EMBL" id="JABCYN010000012">
    <property type="protein sequence ID" value="KAF6014842.1"/>
    <property type="molecule type" value="Genomic_DNA"/>
</dbReference>
<dbReference type="GO" id="GO:0071004">
    <property type="term" value="C:U2-type prespliceosome"/>
    <property type="evidence" value="ECO:0007669"/>
    <property type="project" value="TreeGrafter"/>
</dbReference>
<dbReference type="GO" id="GO:0005686">
    <property type="term" value="C:U2 snRNP"/>
    <property type="evidence" value="ECO:0007669"/>
    <property type="project" value="TreeGrafter"/>
</dbReference>
<feature type="region of interest" description="Disordered" evidence="5">
    <location>
        <begin position="1"/>
        <end position="20"/>
    </location>
</feature>
<keyword evidence="10" id="KW-1185">Reference proteome</keyword>
<reference evidence="7 11" key="2">
    <citation type="journal article" date="2020" name="Appl. Microbiol. Biotechnol.">
        <title>Targeted gene deletion in Brettanomyces bruxellensis with an expression-free CRISPR-Cas9 system.</title>
        <authorList>
            <person name="Varela C."/>
            <person name="Bartel C."/>
            <person name="Onetto C."/>
            <person name="Borneman A."/>
        </authorList>
    </citation>
    <scope>NUCLEOTIDE SEQUENCE [LARGE SCALE GENOMIC DNA]</scope>
    <source>
        <strain evidence="7 11">AWRI1613</strain>
    </source>
</reference>
<evidence type="ECO:0000256" key="5">
    <source>
        <dbReference type="SAM" id="MobiDB-lite"/>
    </source>
</evidence>
<dbReference type="PANTHER" id="PTHR23205">
    <property type="entry name" value="SPLICING FACTOR 3A SUBUNIT 2"/>
    <property type="match status" value="1"/>
</dbReference>
<sequence length="216" mass="25186">MDYNNRIGSKKGSGGIAGDAETNQYRKERLRKLLLSKVDIEADPYVIRNHMGVLECKLCFTTHFSEGSYLTHTHGRKHQFNLMKRVEAEKRSSSANEDKTQGISDLPKRKFMKIGKPAYRISKVRDPVTLEKGLTFHLKYPKIKDDITPCYRLMSSFEQDVEPSNPKFQYVIISGEPYENIGFKIPSFKVDLKADKTWEFWDRDTKEYFIQILFTK</sequence>
<reference evidence="8" key="3">
    <citation type="submission" date="2020-10" db="EMBL/GenBank/DDBJ databases">
        <authorList>
            <person name="Palmer J.M."/>
        </authorList>
    </citation>
    <scope>NUCLEOTIDE SEQUENCE</scope>
    <source>
        <strain evidence="8">UCD 2041</strain>
    </source>
</reference>
<keyword evidence="2" id="KW-0863">Zinc-finger</keyword>
<dbReference type="Proteomes" id="UP000663131">
    <property type="component" value="Chromosome 8"/>
</dbReference>
<dbReference type="GO" id="GO:0008270">
    <property type="term" value="F:zinc ion binding"/>
    <property type="evidence" value="ECO:0007669"/>
    <property type="project" value="UniProtKB-KW"/>
</dbReference>
<evidence type="ECO:0000256" key="3">
    <source>
        <dbReference type="ARBA" id="ARBA00022833"/>
    </source>
</evidence>
<dbReference type="OrthoDB" id="10250970at2759"/>
<proteinExistence type="predicted"/>
<dbReference type="InterPro" id="IPR052092">
    <property type="entry name" value="SF3A2"/>
</dbReference>
<evidence type="ECO:0000256" key="1">
    <source>
        <dbReference type="ARBA" id="ARBA00022723"/>
    </source>
</evidence>
<evidence type="ECO:0000259" key="6">
    <source>
        <dbReference type="Pfam" id="PF16835"/>
    </source>
</evidence>
<evidence type="ECO:0000313" key="7">
    <source>
        <dbReference type="EMBL" id="KAF6014842.1"/>
    </source>
</evidence>
<evidence type="ECO:0000256" key="4">
    <source>
        <dbReference type="ARBA" id="ARBA00023242"/>
    </source>
</evidence>
<dbReference type="EMBL" id="CP063136">
    <property type="protein sequence ID" value="QOU21311.1"/>
    <property type="molecule type" value="Genomic_DNA"/>
</dbReference>
<dbReference type="Pfam" id="PF16835">
    <property type="entry name" value="SF3A2"/>
    <property type="match status" value="1"/>
</dbReference>
<feature type="domain" description="SF3A2" evidence="6">
    <location>
        <begin position="114"/>
        <end position="208"/>
    </location>
</feature>
<reference evidence="9 10" key="1">
    <citation type="submission" date="2019-07" db="EMBL/GenBank/DDBJ databases">
        <authorList>
            <person name="Friedrich A."/>
            <person name="Schacherer J."/>
        </authorList>
    </citation>
    <scope>NUCLEOTIDE SEQUENCE [LARGE SCALE GENOMIC DNA]</scope>
</reference>
<dbReference type="AlphaFoldDB" id="A0A7D9H2Q4"/>
<keyword evidence="4" id="KW-0539">Nucleus</keyword>
<dbReference type="EMBL" id="CABFWN010000004">
    <property type="protein sequence ID" value="VUG19228.1"/>
    <property type="molecule type" value="Genomic_DNA"/>
</dbReference>
<dbReference type="Gene3D" id="2.60.40.2690">
    <property type="match status" value="1"/>
</dbReference>
<evidence type="ECO:0000256" key="2">
    <source>
        <dbReference type="ARBA" id="ARBA00022771"/>
    </source>
</evidence>
<dbReference type="OMA" id="EFWIQIM"/>
<name>A0A7D9H2Q4_DEKBR</name>
<dbReference type="Proteomes" id="UP000478008">
    <property type="component" value="Unassembled WGS sequence"/>
</dbReference>